<dbReference type="EMBL" id="GG657453">
    <property type="protein sequence ID" value="OAT08034.1"/>
    <property type="molecule type" value="Genomic_DNA"/>
</dbReference>
<protein>
    <submittedName>
        <fullName evidence="3">Uncharacterized protein</fullName>
    </submittedName>
</protein>
<dbReference type="InterPro" id="IPR027417">
    <property type="entry name" value="P-loop_NTPase"/>
</dbReference>
<dbReference type="STRING" id="559298.A0A179UJ66"/>
<name>A0A179UJ66_BLAGS</name>
<dbReference type="AlphaFoldDB" id="A0A179UJ66"/>
<dbReference type="GO" id="GO:0016887">
    <property type="term" value="F:ATP hydrolysis activity"/>
    <property type="evidence" value="ECO:0007669"/>
    <property type="project" value="InterPro"/>
</dbReference>
<dbReference type="Proteomes" id="UP000002038">
    <property type="component" value="Unassembled WGS sequence"/>
</dbReference>
<dbReference type="Gene3D" id="3.40.50.300">
    <property type="entry name" value="P-loop containing nucleotide triphosphate hydrolases"/>
    <property type="match status" value="1"/>
</dbReference>
<dbReference type="GeneID" id="8505402"/>
<feature type="domain" description="DUF7025" evidence="2">
    <location>
        <begin position="2"/>
        <end position="77"/>
    </location>
</feature>
<dbReference type="InterPro" id="IPR003959">
    <property type="entry name" value="ATPase_AAA_core"/>
</dbReference>
<dbReference type="OrthoDB" id="10042665at2759"/>
<sequence length="291" mass="33254">MPVFTTCNSSEKPRCIKYDFDIEKIMMQSVEYFEVNGCYLDFDSKVFGEATETMIIKKFYEAKQIKNLSAFFLEYHEENMREQLIACGQKFVSMMSSHHCFYDRVAFYQVKQDLKRISVKGRIMIDAPCFRKNCLNYPRLHIKKPEVMDLFTSQSIQHSACQSHSTGVYTYEKVLRIDVAEFAVSDVQDIKYFMTPFNSLVMPAEKKKVIMTLAESVNQIKSARLDNVIAEKGLGVIILLHGPSSVGKTLTAEAIAEHQQRPLYSVSADKLSTDAGALEIQLSQIFQITSH</sequence>
<gene>
    <name evidence="3" type="ORF">BDBG_04031</name>
</gene>
<dbReference type="PANTHER" id="PTHR46411">
    <property type="entry name" value="FAMILY ATPASE, PUTATIVE-RELATED"/>
    <property type="match status" value="1"/>
</dbReference>
<dbReference type="VEuPathDB" id="FungiDB:BDBG_04031"/>
<dbReference type="SUPFAM" id="SSF52540">
    <property type="entry name" value="P-loop containing nucleoside triphosphate hydrolases"/>
    <property type="match status" value="1"/>
</dbReference>
<dbReference type="Pfam" id="PF00004">
    <property type="entry name" value="AAA"/>
    <property type="match status" value="1"/>
</dbReference>
<accession>A0A179UJ66</accession>
<dbReference type="KEGG" id="bgh:BDBG_04031"/>
<evidence type="ECO:0000313" key="3">
    <source>
        <dbReference type="EMBL" id="OAT08034.1"/>
    </source>
</evidence>
<dbReference type="InterPro" id="IPR054289">
    <property type="entry name" value="DUF7025"/>
</dbReference>
<organism evidence="3 4">
    <name type="scientific">Blastomyces gilchristii (strain SLH14081)</name>
    <name type="common">Blastomyces dermatitidis</name>
    <dbReference type="NCBI Taxonomy" id="559298"/>
    <lineage>
        <taxon>Eukaryota</taxon>
        <taxon>Fungi</taxon>
        <taxon>Dikarya</taxon>
        <taxon>Ascomycota</taxon>
        <taxon>Pezizomycotina</taxon>
        <taxon>Eurotiomycetes</taxon>
        <taxon>Eurotiomycetidae</taxon>
        <taxon>Onygenales</taxon>
        <taxon>Ajellomycetaceae</taxon>
        <taxon>Blastomyces</taxon>
    </lineage>
</organism>
<dbReference type="GO" id="GO:0005524">
    <property type="term" value="F:ATP binding"/>
    <property type="evidence" value="ECO:0007669"/>
    <property type="project" value="InterPro"/>
</dbReference>
<evidence type="ECO:0000259" key="2">
    <source>
        <dbReference type="Pfam" id="PF22942"/>
    </source>
</evidence>
<keyword evidence="4" id="KW-1185">Reference proteome</keyword>
<proteinExistence type="predicted"/>
<dbReference type="PANTHER" id="PTHR46411:SF3">
    <property type="entry name" value="AAA+ ATPASE DOMAIN-CONTAINING PROTEIN"/>
    <property type="match status" value="1"/>
</dbReference>
<evidence type="ECO:0000313" key="4">
    <source>
        <dbReference type="Proteomes" id="UP000002038"/>
    </source>
</evidence>
<feature type="domain" description="ATPase AAA-type core" evidence="1">
    <location>
        <begin position="238"/>
        <end position="287"/>
    </location>
</feature>
<evidence type="ECO:0000259" key="1">
    <source>
        <dbReference type="Pfam" id="PF00004"/>
    </source>
</evidence>
<reference evidence="4" key="1">
    <citation type="journal article" date="2015" name="PLoS Genet.">
        <title>The dynamic genome and transcriptome of the human fungal pathogen Blastomyces and close relative Emmonsia.</title>
        <authorList>
            <person name="Munoz J.F."/>
            <person name="Gauthier G.M."/>
            <person name="Desjardins C.A."/>
            <person name="Gallo J.E."/>
            <person name="Holder J."/>
            <person name="Sullivan T.D."/>
            <person name="Marty A.J."/>
            <person name="Carmen J.C."/>
            <person name="Chen Z."/>
            <person name="Ding L."/>
            <person name="Gujja S."/>
            <person name="Magrini V."/>
            <person name="Misas E."/>
            <person name="Mitreva M."/>
            <person name="Priest M."/>
            <person name="Saif S."/>
            <person name="Whiston E.A."/>
            <person name="Young S."/>
            <person name="Zeng Q."/>
            <person name="Goldman W.E."/>
            <person name="Mardis E.R."/>
            <person name="Taylor J.W."/>
            <person name="McEwen J.G."/>
            <person name="Clay O.K."/>
            <person name="Klein B.S."/>
            <person name="Cuomo C.A."/>
        </authorList>
    </citation>
    <scope>NUCLEOTIDE SEQUENCE [LARGE SCALE GENOMIC DNA]</scope>
    <source>
        <strain evidence="4">SLH14081</strain>
    </source>
</reference>
<dbReference type="RefSeq" id="XP_031578088.1">
    <property type="nucleotide sequence ID" value="XM_031721509.1"/>
</dbReference>
<dbReference type="Pfam" id="PF22942">
    <property type="entry name" value="DUF7025"/>
    <property type="match status" value="1"/>
</dbReference>